<evidence type="ECO:0000313" key="3">
    <source>
        <dbReference type="Proteomes" id="UP000000589"/>
    </source>
</evidence>
<protein>
    <submittedName>
        <fullName evidence="1">Adenosine deaminase, RNA-specific, B1</fullName>
    </submittedName>
</protein>
<evidence type="ECO:0000313" key="2">
    <source>
        <dbReference type="MGI" id="MGI:891999"/>
    </source>
</evidence>
<dbReference type="AlphaFoldDB" id="D6RGS1"/>
<name>D6RGS1_MOUSE</name>
<dbReference type="Antibodypedia" id="10404">
    <property type="antibodies" value="145 antibodies from 29 providers"/>
</dbReference>
<evidence type="ECO:0000313" key="1">
    <source>
        <dbReference type="Ensembl" id="ENSMUSP00000101044.3"/>
    </source>
</evidence>
<dbReference type="Ensembl" id="ENSMUST00000105404.9">
    <property type="protein sequence ID" value="ENSMUSP00000101044.3"/>
    <property type="gene ID" value="ENSMUSG00000020262.16"/>
</dbReference>
<dbReference type="AGR" id="MGI:891999"/>
<gene>
    <name evidence="1 2" type="primary">Adarb1</name>
</gene>
<organism evidence="1 3">
    <name type="scientific">Mus musculus</name>
    <name type="common">Mouse</name>
    <dbReference type="NCBI Taxonomy" id="10090"/>
    <lineage>
        <taxon>Eukaryota</taxon>
        <taxon>Metazoa</taxon>
        <taxon>Chordata</taxon>
        <taxon>Craniata</taxon>
        <taxon>Vertebrata</taxon>
        <taxon>Euteleostomi</taxon>
        <taxon>Mammalia</taxon>
        <taxon>Eutheria</taxon>
        <taxon>Euarchontoglires</taxon>
        <taxon>Glires</taxon>
        <taxon>Rodentia</taxon>
        <taxon>Myomorpha</taxon>
        <taxon>Muroidea</taxon>
        <taxon>Muridae</taxon>
        <taxon>Murinae</taxon>
        <taxon>Mus</taxon>
        <taxon>Mus</taxon>
    </lineage>
</organism>
<dbReference type="GeneTree" id="ENSGT00940000155992"/>
<reference evidence="1" key="2">
    <citation type="journal article" date="2011" name="PLoS Biol.">
        <title>Modernizing reference genome assemblies.</title>
        <authorList>
            <person name="Church D.M."/>
            <person name="Schneider V.A."/>
            <person name="Graves T."/>
            <person name="Auger K."/>
            <person name="Cunningham F."/>
            <person name="Bouk N."/>
            <person name="Chen H.C."/>
            <person name="Agarwala R."/>
            <person name="McLaren W.M."/>
            <person name="Ritchie G.R."/>
            <person name="Albracht D."/>
            <person name="Kremitzki M."/>
            <person name="Rock S."/>
            <person name="Kotkiewicz H."/>
            <person name="Kremitzki C."/>
            <person name="Wollam A."/>
            <person name="Trani L."/>
            <person name="Fulton L."/>
            <person name="Fulton R."/>
            <person name="Matthews L."/>
            <person name="Whitehead S."/>
            <person name="Chow W."/>
            <person name="Torrance J."/>
            <person name="Dunn M."/>
            <person name="Harden G."/>
            <person name="Threadgold G."/>
            <person name="Wood J."/>
            <person name="Collins J."/>
            <person name="Heath P."/>
            <person name="Griffiths G."/>
            <person name="Pelan S."/>
            <person name="Grafham D."/>
            <person name="Eichler E.E."/>
            <person name="Weinstock G."/>
            <person name="Mardis E.R."/>
            <person name="Wilson R.K."/>
            <person name="Howe K."/>
            <person name="Flicek P."/>
            <person name="Hubbard T."/>
        </authorList>
    </citation>
    <scope>NUCLEOTIDE SEQUENCE [LARGE SCALE GENOMIC DNA]</scope>
    <source>
        <strain evidence="1">C57BL/6J</strain>
    </source>
</reference>
<sequence>MDIEDEENMRSCNEGVVSYSFWAPQVPAALILKKTAIWTTCPPRTAAHLGLARVFRSPTGVVVAPAGSGPWRRAAMVTPSTA</sequence>
<reference evidence="1 3" key="1">
    <citation type="journal article" date="2009" name="PLoS Biol.">
        <title>Lineage-specific biology revealed by a finished genome assembly of the mouse.</title>
        <authorList>
            <consortium name="Mouse Genome Sequencing Consortium"/>
            <person name="Church D.M."/>
            <person name="Goodstadt L."/>
            <person name="Hillier L.W."/>
            <person name="Zody M.C."/>
            <person name="Goldstein S."/>
            <person name="She X."/>
            <person name="Bult C.J."/>
            <person name="Agarwala R."/>
            <person name="Cherry J.L."/>
            <person name="DiCuccio M."/>
            <person name="Hlavina W."/>
            <person name="Kapustin Y."/>
            <person name="Meric P."/>
            <person name="Maglott D."/>
            <person name="Birtle Z."/>
            <person name="Marques A.C."/>
            <person name="Graves T."/>
            <person name="Zhou S."/>
            <person name="Teague B."/>
            <person name="Potamousis K."/>
            <person name="Churas C."/>
            <person name="Place M."/>
            <person name="Herschleb J."/>
            <person name="Runnheim R."/>
            <person name="Forrest D."/>
            <person name="Amos-Landgraf J."/>
            <person name="Schwartz D.C."/>
            <person name="Cheng Z."/>
            <person name="Lindblad-Toh K."/>
            <person name="Eichler E.E."/>
            <person name="Ponting C.P."/>
        </authorList>
    </citation>
    <scope>NUCLEOTIDE SEQUENCE [LARGE SCALE GENOMIC DNA]</scope>
    <source>
        <strain evidence="1 3">C57BL/6J</strain>
    </source>
</reference>
<dbReference type="Ensembl" id="ENSMUST00000144547.8">
    <property type="protein sequence ID" value="ENSMUSP00000122102.2"/>
    <property type="gene ID" value="ENSMUSG00000020262.16"/>
</dbReference>
<keyword evidence="3" id="KW-1185">Reference proteome</keyword>
<dbReference type="VEuPathDB" id="HostDB:ENSMUSG00000020262"/>
<dbReference type="ExpressionAtlas" id="D6RGS1">
    <property type="expression patterns" value="baseline and differential"/>
</dbReference>
<dbReference type="Proteomes" id="UP000000589">
    <property type="component" value="Chromosome 10"/>
</dbReference>
<dbReference type="Bgee" id="ENSMUSG00000020262">
    <property type="expression patterns" value="Expressed in medial dorsal nucleus of thalamus and 217 other cell types or tissues"/>
</dbReference>
<reference evidence="1" key="3">
    <citation type="submission" date="2025-05" db="UniProtKB">
        <authorList>
            <consortium name="Ensembl"/>
        </authorList>
    </citation>
    <scope>IDENTIFICATION</scope>
    <source>
        <strain evidence="1">C57BL/6J</strain>
    </source>
</reference>
<accession>D6RGS1</accession>
<dbReference type="HOGENOM" id="CLU_2557692_0_0_1"/>
<dbReference type="MGI" id="MGI:891999">
    <property type="gene designation" value="Adarb1"/>
</dbReference>
<proteinExistence type="predicted"/>